<reference evidence="1" key="1">
    <citation type="submission" date="2020-08" db="EMBL/GenBank/DDBJ databases">
        <title>Multicomponent nature underlies the extraordinary mechanical properties of spider dragline silk.</title>
        <authorList>
            <person name="Kono N."/>
            <person name="Nakamura H."/>
            <person name="Mori M."/>
            <person name="Yoshida Y."/>
            <person name="Ohtoshi R."/>
            <person name="Malay A.D."/>
            <person name="Moran D.A.P."/>
            <person name="Tomita M."/>
            <person name="Numata K."/>
            <person name="Arakawa K."/>
        </authorList>
    </citation>
    <scope>NUCLEOTIDE SEQUENCE</scope>
</reference>
<gene>
    <name evidence="1" type="ORF">NPIL_306271</name>
</gene>
<sequence length="52" mass="5676">MNGFNVRFCFSVPPDYLTVNGLGQAVDGVNESTTVLSLSAKRWEVNQLLNSS</sequence>
<dbReference type="AlphaFoldDB" id="A0A8X6MRC3"/>
<comment type="caution">
    <text evidence="1">The sequence shown here is derived from an EMBL/GenBank/DDBJ whole genome shotgun (WGS) entry which is preliminary data.</text>
</comment>
<accession>A0A8X6MRC3</accession>
<proteinExistence type="predicted"/>
<dbReference type="EMBL" id="BMAW01096198">
    <property type="protein sequence ID" value="GFS73639.1"/>
    <property type="molecule type" value="Genomic_DNA"/>
</dbReference>
<protein>
    <submittedName>
        <fullName evidence="1">Uncharacterized protein</fullName>
    </submittedName>
</protein>
<feature type="non-terminal residue" evidence="1">
    <location>
        <position position="52"/>
    </location>
</feature>
<dbReference type="Proteomes" id="UP000887013">
    <property type="component" value="Unassembled WGS sequence"/>
</dbReference>
<evidence type="ECO:0000313" key="1">
    <source>
        <dbReference type="EMBL" id="GFS73639.1"/>
    </source>
</evidence>
<evidence type="ECO:0000313" key="2">
    <source>
        <dbReference type="Proteomes" id="UP000887013"/>
    </source>
</evidence>
<name>A0A8X6MRC3_NEPPI</name>
<organism evidence="1 2">
    <name type="scientific">Nephila pilipes</name>
    <name type="common">Giant wood spider</name>
    <name type="synonym">Nephila maculata</name>
    <dbReference type="NCBI Taxonomy" id="299642"/>
    <lineage>
        <taxon>Eukaryota</taxon>
        <taxon>Metazoa</taxon>
        <taxon>Ecdysozoa</taxon>
        <taxon>Arthropoda</taxon>
        <taxon>Chelicerata</taxon>
        <taxon>Arachnida</taxon>
        <taxon>Araneae</taxon>
        <taxon>Araneomorphae</taxon>
        <taxon>Entelegynae</taxon>
        <taxon>Araneoidea</taxon>
        <taxon>Nephilidae</taxon>
        <taxon>Nephila</taxon>
    </lineage>
</organism>
<keyword evidence="2" id="KW-1185">Reference proteome</keyword>